<comment type="caution">
    <text evidence="1">The sequence shown here is derived from an EMBL/GenBank/DDBJ whole genome shotgun (WGS) entry which is preliminary data.</text>
</comment>
<dbReference type="GO" id="GO:0005975">
    <property type="term" value="P:carbohydrate metabolic process"/>
    <property type="evidence" value="ECO:0007669"/>
    <property type="project" value="InterPro"/>
</dbReference>
<accession>A0A8H4N6R3</accession>
<proteinExistence type="predicted"/>
<dbReference type="AlphaFoldDB" id="A0A8H4N6R3"/>
<reference evidence="1" key="1">
    <citation type="submission" date="2020-04" db="EMBL/GenBank/DDBJ databases">
        <title>Genome Assembly and Annotation of Botryosphaeria dothidea sdau 11-99, a Latent Pathogen of Apple Fruit Ring Rot in China.</title>
        <authorList>
            <person name="Yu C."/>
            <person name="Diao Y."/>
            <person name="Lu Q."/>
            <person name="Zhao J."/>
            <person name="Cui S."/>
            <person name="Peng C."/>
            <person name="He B."/>
            <person name="Liu H."/>
        </authorList>
    </citation>
    <scope>NUCLEOTIDE SEQUENCE [LARGE SCALE GENOMIC DNA]</scope>
    <source>
        <strain evidence="1">Sdau11-99</strain>
    </source>
</reference>
<dbReference type="Proteomes" id="UP000572817">
    <property type="component" value="Unassembled WGS sequence"/>
</dbReference>
<dbReference type="InterPro" id="IPR017853">
    <property type="entry name" value="GH"/>
</dbReference>
<evidence type="ECO:0000313" key="1">
    <source>
        <dbReference type="EMBL" id="KAF4309298.1"/>
    </source>
</evidence>
<keyword evidence="2" id="KW-1185">Reference proteome</keyword>
<dbReference type="Pfam" id="PF00232">
    <property type="entry name" value="Glyco_hydro_1"/>
    <property type="match status" value="1"/>
</dbReference>
<dbReference type="OrthoDB" id="65569at2759"/>
<evidence type="ECO:0000313" key="2">
    <source>
        <dbReference type="Proteomes" id="UP000572817"/>
    </source>
</evidence>
<dbReference type="EMBL" id="WWBZ02000016">
    <property type="protein sequence ID" value="KAF4309298.1"/>
    <property type="molecule type" value="Genomic_DNA"/>
</dbReference>
<dbReference type="Gene3D" id="3.20.20.80">
    <property type="entry name" value="Glycosidases"/>
    <property type="match status" value="1"/>
</dbReference>
<dbReference type="GO" id="GO:0008422">
    <property type="term" value="F:beta-glucosidase activity"/>
    <property type="evidence" value="ECO:0007669"/>
    <property type="project" value="TreeGrafter"/>
</dbReference>
<name>A0A8H4N6R3_9PEZI</name>
<dbReference type="SUPFAM" id="SSF51445">
    <property type="entry name" value="(Trans)glycosidases"/>
    <property type="match status" value="1"/>
</dbReference>
<organism evidence="1 2">
    <name type="scientific">Botryosphaeria dothidea</name>
    <dbReference type="NCBI Taxonomy" id="55169"/>
    <lineage>
        <taxon>Eukaryota</taxon>
        <taxon>Fungi</taxon>
        <taxon>Dikarya</taxon>
        <taxon>Ascomycota</taxon>
        <taxon>Pezizomycotina</taxon>
        <taxon>Dothideomycetes</taxon>
        <taxon>Dothideomycetes incertae sedis</taxon>
        <taxon>Botryosphaeriales</taxon>
        <taxon>Botryosphaeriaceae</taxon>
        <taxon>Botryosphaeria</taxon>
    </lineage>
</organism>
<dbReference type="PANTHER" id="PTHR10353">
    <property type="entry name" value="GLYCOSYL HYDROLASE"/>
    <property type="match status" value="1"/>
</dbReference>
<dbReference type="PANTHER" id="PTHR10353:SF53">
    <property type="entry name" value="BETA-1,4-GLUCOSIDASE (EUROFUNG)"/>
    <property type="match status" value="1"/>
</dbReference>
<evidence type="ECO:0008006" key="3">
    <source>
        <dbReference type="Google" id="ProtNLM"/>
    </source>
</evidence>
<gene>
    <name evidence="1" type="ORF">GTA08_BOTSDO03353</name>
</gene>
<sequence length="758" mass="84302">MFEHVFQSVEGFVSNAQRELSSINLEAAAADAGRFFEHAANEIHNAGSHVNLEQAGKDAEHSVGNAVAEVSKAQSQVNLEQVGGDVHRFVENVGRDAGNVILSDDWAHLSAGAQHFFIERGATIGDAVGAIKWEVVPVNVIGWMMQHPQQTIFQYPSGGITTPNYHFGNFSYTQTETVRTATPAPTRQFPTYALSYASFSRSFPDLAYTTWGNWYPNATVAPQNGTSPYGEASWSALWNDLLLATFSRGIYSTTVSPTPVPTSSLVLPPPLYFGPQDCYSFPSSFMLGVAGAAAQVEGAVADEGRAPTTADVRDQLLSLQGTVIEPYFPNVTADYTAVEHYWLYKQDIARFAAMGIKYYSFSISWARILPFALPGTPVNLQALQHYENVIDFAISKGVQPVITLLHGDAPLVFFGGANEYLEQLTVRNYFGYFNEGYQNSTFAEAFANYGKIVMAHFADRVPLWVTVNEPQNGCISGPSFDHIIKAHAKLYHFYKEELMGQGRVTMKMSGAPGVPQDPRNELHLAAAAHFNDLTFGSFLNPLVLGQDYPEAFKMTIQDYIPLTEDDLNYLKDTMDIVSIDSYSIPAISALSDTTIPACAADNATTNAHYPTCVTSTQTTTNGWLMGPHDAYFMWATPTYLRTALAYMYDAYRKPVAITEFGFPRSTAYALDVPSIQYDVLRSEYYLSYMSEVLKAIWEDGVEVVGAFAWSWVDNWEWGTYGYEFGLQYNERSTQTRSFKRSFFDLVDFVESRRMREDE</sequence>
<dbReference type="InterPro" id="IPR001360">
    <property type="entry name" value="Glyco_hydro_1"/>
</dbReference>
<protein>
    <recommendedName>
        <fullName evidence="3">Glycoside hydrolase family 1 protein</fullName>
    </recommendedName>
</protein>